<dbReference type="Proteomes" id="UP000030645">
    <property type="component" value="Unassembled WGS sequence"/>
</dbReference>
<keyword evidence="7" id="KW-1185">Reference proteome</keyword>
<dbReference type="GO" id="GO:0004555">
    <property type="term" value="F:alpha,alpha-trehalase activity"/>
    <property type="evidence" value="ECO:0007669"/>
    <property type="project" value="UniProtKB-EC"/>
</dbReference>
<dbReference type="eggNOG" id="KOG0602">
    <property type="taxonomic scope" value="Eukaryota"/>
</dbReference>
<dbReference type="GO" id="GO:0005993">
    <property type="term" value="P:trehalose catabolic process"/>
    <property type="evidence" value="ECO:0007669"/>
    <property type="project" value="TreeGrafter"/>
</dbReference>
<reference evidence="7" key="1">
    <citation type="submission" date="2013-01" db="EMBL/GenBank/DDBJ databases">
        <title>Draft Genome Sequence of a Mulberry Tree, Morus notabilis C.K. Schneid.</title>
        <authorList>
            <person name="He N."/>
            <person name="Zhao S."/>
        </authorList>
    </citation>
    <scope>NUCLEOTIDE SEQUENCE</scope>
</reference>
<organism evidence="6 7">
    <name type="scientific">Morus notabilis</name>
    <dbReference type="NCBI Taxonomy" id="981085"/>
    <lineage>
        <taxon>Eukaryota</taxon>
        <taxon>Viridiplantae</taxon>
        <taxon>Streptophyta</taxon>
        <taxon>Embryophyta</taxon>
        <taxon>Tracheophyta</taxon>
        <taxon>Spermatophyta</taxon>
        <taxon>Magnoliopsida</taxon>
        <taxon>eudicotyledons</taxon>
        <taxon>Gunneridae</taxon>
        <taxon>Pentapetalae</taxon>
        <taxon>rosids</taxon>
        <taxon>fabids</taxon>
        <taxon>Rosales</taxon>
        <taxon>Moraceae</taxon>
        <taxon>Moreae</taxon>
        <taxon>Morus</taxon>
    </lineage>
</organism>
<evidence type="ECO:0000313" key="7">
    <source>
        <dbReference type="Proteomes" id="UP000030645"/>
    </source>
</evidence>
<dbReference type="KEGG" id="mnt:21391201"/>
<sequence>MSSANSNLLLPPHHDSHSRCNSDSGPVIATTPLVTFLQRLQETALNTYGKSNFDPKLYVDLSLKSKLSFTESAFDRLPRGSDHHGSVSAEDLREFLREYFEGAGEDLVYVKPEDFVPEPEGFLPKVKNEQVRNWALEVHSLWKNLSRKVSDEVLKNPALHTLLPLPHHVIIPGSRFKEVYYWDSYWVIRGLLASKMYDTAKSTVSNLISLVEEHGYVLNGARAYYTNRSQPPLLSAMVCEIYKRTEDLDLARKSLPALIKEYQFWNSGQHRVTIQDDQACDHTLSRYYAMWNKPRPESSTFDKESASKISDASEKQRFYREVASTAESGWDFSTRWMKNPTDFTTLATTSVLPVDLNAFILGMELDIAFLAKVTGDHCVSEQFSEASRTRRKAMESIFWNAEMGQWNDYWLSNSKHKEAQIWEAENQNPKIFASNFIPLWIELFHSDAFLVDKVMGSLQSSGLLCDCGIATSLANSGRQWDFPNGWAPIQHMIIEGLAKSGLKEARSLAEDIAVRWIKTNYIAYKRTGSMHEKYNVEKCGDFGGGGEYVPQTGFGWSNGVVLALLEEFGWPEDRTID</sequence>
<evidence type="ECO:0000256" key="1">
    <source>
        <dbReference type="ARBA" id="ARBA00005615"/>
    </source>
</evidence>
<dbReference type="Pfam" id="PF01204">
    <property type="entry name" value="Trehalase"/>
    <property type="match status" value="1"/>
</dbReference>
<dbReference type="PANTHER" id="PTHR23403:SF1">
    <property type="entry name" value="TREHALASE"/>
    <property type="match status" value="1"/>
</dbReference>
<dbReference type="InterPro" id="IPR018232">
    <property type="entry name" value="Glyco_hydro_37_CS"/>
</dbReference>
<keyword evidence="2 4" id="KW-0378">Hydrolase</keyword>
<dbReference type="OrthoDB" id="3542292at2759"/>
<evidence type="ECO:0000256" key="4">
    <source>
        <dbReference type="RuleBase" id="RU361180"/>
    </source>
</evidence>
<evidence type="ECO:0000256" key="3">
    <source>
        <dbReference type="ARBA" id="ARBA00023295"/>
    </source>
</evidence>
<dbReference type="EMBL" id="KE345762">
    <property type="protein sequence ID" value="EXC14443.1"/>
    <property type="molecule type" value="Genomic_DNA"/>
</dbReference>
<dbReference type="PROSITE" id="PS00928">
    <property type="entry name" value="TREHALASE_2"/>
    <property type="match status" value="1"/>
</dbReference>
<feature type="region of interest" description="Disordered" evidence="5">
    <location>
        <begin position="1"/>
        <end position="24"/>
    </location>
</feature>
<dbReference type="InterPro" id="IPR012341">
    <property type="entry name" value="6hp_glycosidase-like_sf"/>
</dbReference>
<accession>W9SKS5</accession>
<keyword evidence="3 4" id="KW-0326">Glycosidase</keyword>
<gene>
    <name evidence="6" type="ORF">L484_007810</name>
</gene>
<dbReference type="InterPro" id="IPR001661">
    <property type="entry name" value="Glyco_hydro_37"/>
</dbReference>
<proteinExistence type="inferred from homology"/>
<evidence type="ECO:0000256" key="5">
    <source>
        <dbReference type="SAM" id="MobiDB-lite"/>
    </source>
</evidence>
<evidence type="ECO:0000256" key="2">
    <source>
        <dbReference type="ARBA" id="ARBA00022801"/>
    </source>
</evidence>
<dbReference type="Gene3D" id="1.50.10.10">
    <property type="match status" value="1"/>
</dbReference>
<comment type="similarity">
    <text evidence="1 4">Belongs to the glycosyl hydrolase 37 family.</text>
</comment>
<dbReference type="PRINTS" id="PR00744">
    <property type="entry name" value="GLHYDRLASE37"/>
</dbReference>
<evidence type="ECO:0000313" key="6">
    <source>
        <dbReference type="EMBL" id="EXC14443.1"/>
    </source>
</evidence>
<dbReference type="EC" id="3.2.1.28" evidence="4"/>
<name>W9SKS5_9ROSA</name>
<dbReference type="AlphaFoldDB" id="W9SKS5"/>
<protein>
    <recommendedName>
        <fullName evidence="4">Trehalase</fullName>
        <ecNumber evidence="4">3.2.1.28</ecNumber>
    </recommendedName>
    <alternativeName>
        <fullName evidence="4">Alpha-trehalose glucohydrolase</fullName>
    </alternativeName>
</protein>
<dbReference type="InterPro" id="IPR008928">
    <property type="entry name" value="6-hairpin_glycosidase_sf"/>
</dbReference>
<dbReference type="SUPFAM" id="SSF48208">
    <property type="entry name" value="Six-hairpin glycosidases"/>
    <property type="match status" value="1"/>
</dbReference>
<comment type="catalytic activity">
    <reaction evidence="4">
        <text>alpha,alpha-trehalose + H2O = alpha-D-glucose + beta-D-glucose</text>
        <dbReference type="Rhea" id="RHEA:32675"/>
        <dbReference type="ChEBI" id="CHEBI:15377"/>
        <dbReference type="ChEBI" id="CHEBI:15903"/>
        <dbReference type="ChEBI" id="CHEBI:16551"/>
        <dbReference type="ChEBI" id="CHEBI:17925"/>
        <dbReference type="EC" id="3.2.1.28"/>
    </reaction>
</comment>
<dbReference type="PANTHER" id="PTHR23403">
    <property type="entry name" value="TREHALASE"/>
    <property type="match status" value="1"/>
</dbReference>
<dbReference type="STRING" id="981085.W9SKS5"/>